<dbReference type="Proteomes" id="UP001500731">
    <property type="component" value="Unassembled WGS sequence"/>
</dbReference>
<accession>A0ABP8PB51</accession>
<proteinExistence type="predicted"/>
<reference evidence="4" key="1">
    <citation type="journal article" date="2019" name="Int. J. Syst. Evol. Microbiol.">
        <title>The Global Catalogue of Microorganisms (GCM) 10K type strain sequencing project: providing services to taxonomists for standard genome sequencing and annotation.</title>
        <authorList>
            <consortium name="The Broad Institute Genomics Platform"/>
            <consortium name="The Broad Institute Genome Sequencing Center for Infectious Disease"/>
            <person name="Wu L."/>
            <person name="Ma J."/>
        </authorList>
    </citation>
    <scope>NUCLEOTIDE SEQUENCE [LARGE SCALE GENOMIC DNA]</scope>
    <source>
        <strain evidence="4">JCM 17839</strain>
    </source>
</reference>
<protein>
    <recommendedName>
        <fullName evidence="2">DUF7882 domain-containing protein</fullName>
    </recommendedName>
</protein>
<sequence>MDYLRVAVLLCAYSAPEGSSRSRRRIVAAAPGDHDDSVGRSRPRDVDRTGGKAPLEQGLTFGSFERPLCTEQTAQGSPLDGTKALHMGKFTYETAIKVDIDDRILAHLQAVIGSKFRRGEAFFFSWRDDPSAGDGRTTVWLHPQSSLVYKFYGSRLPQINRAWVEALAYVANSPGGLYVVPEPAEQAAGVAAISELHVGMPLQASAR</sequence>
<dbReference type="EMBL" id="BAABGP010000010">
    <property type="protein sequence ID" value="GAA4483844.1"/>
    <property type="molecule type" value="Genomic_DNA"/>
</dbReference>
<comment type="caution">
    <text evidence="3">The sequence shown here is derived from an EMBL/GenBank/DDBJ whole genome shotgun (WGS) entry which is preliminary data.</text>
</comment>
<evidence type="ECO:0000313" key="3">
    <source>
        <dbReference type="EMBL" id="GAA4483844.1"/>
    </source>
</evidence>
<feature type="domain" description="DUF7882" evidence="2">
    <location>
        <begin position="87"/>
        <end position="182"/>
    </location>
</feature>
<name>A0ABP8PB51_9MICO</name>
<organism evidence="3 4">
    <name type="scientific">Microbacterium panaciterrae</name>
    <dbReference type="NCBI Taxonomy" id="985759"/>
    <lineage>
        <taxon>Bacteria</taxon>
        <taxon>Bacillati</taxon>
        <taxon>Actinomycetota</taxon>
        <taxon>Actinomycetes</taxon>
        <taxon>Micrococcales</taxon>
        <taxon>Microbacteriaceae</taxon>
        <taxon>Microbacterium</taxon>
    </lineage>
</organism>
<keyword evidence="4" id="KW-1185">Reference proteome</keyword>
<feature type="compositionally biased region" description="Basic and acidic residues" evidence="1">
    <location>
        <begin position="32"/>
        <end position="50"/>
    </location>
</feature>
<evidence type="ECO:0000259" key="2">
    <source>
        <dbReference type="Pfam" id="PF25355"/>
    </source>
</evidence>
<evidence type="ECO:0000256" key="1">
    <source>
        <dbReference type="SAM" id="MobiDB-lite"/>
    </source>
</evidence>
<dbReference type="Pfam" id="PF25355">
    <property type="entry name" value="DUF7882"/>
    <property type="match status" value="1"/>
</dbReference>
<evidence type="ECO:0000313" key="4">
    <source>
        <dbReference type="Proteomes" id="UP001500731"/>
    </source>
</evidence>
<gene>
    <name evidence="3" type="ORF">GCM10023171_15930</name>
</gene>
<dbReference type="InterPro" id="IPR057204">
    <property type="entry name" value="DUF7882"/>
</dbReference>
<feature type="region of interest" description="Disordered" evidence="1">
    <location>
        <begin position="22"/>
        <end position="53"/>
    </location>
</feature>